<dbReference type="GeneTree" id="ENSGT00910000147450"/>
<name>A0A2K6CN15_MACNE</name>
<keyword evidence="2" id="KW-0732">Signal</keyword>
<keyword evidence="1" id="KW-0472">Membrane</keyword>
<sequence length="91" mass="9991">MSATKSVLPLLNPYCVLAFVYACMCVCAHMCVCVYIDLCGNGEFQPRRRLCLGLPREVEAIAMLVPLREMGSKRTFLSSSLCDLGQVTSVP</sequence>
<dbReference type="Ensembl" id="ENSMNET00000049313.1">
    <property type="protein sequence ID" value="ENSMNEP00000025039.1"/>
    <property type="gene ID" value="ENSMNEG00000036031.1"/>
</dbReference>
<evidence type="ECO:0000313" key="4">
    <source>
        <dbReference type="Proteomes" id="UP000233120"/>
    </source>
</evidence>
<evidence type="ECO:0008006" key="5">
    <source>
        <dbReference type="Google" id="ProtNLM"/>
    </source>
</evidence>
<dbReference type="PROSITE" id="PS51257">
    <property type="entry name" value="PROKAR_LIPOPROTEIN"/>
    <property type="match status" value="1"/>
</dbReference>
<feature type="chain" id="PRO_5014374117" description="Secreted protein" evidence="2">
    <location>
        <begin position="19"/>
        <end position="91"/>
    </location>
</feature>
<keyword evidence="1" id="KW-1133">Transmembrane helix</keyword>
<organism evidence="3 4">
    <name type="scientific">Macaca nemestrina</name>
    <name type="common">Pig-tailed macaque</name>
    <dbReference type="NCBI Taxonomy" id="9545"/>
    <lineage>
        <taxon>Eukaryota</taxon>
        <taxon>Metazoa</taxon>
        <taxon>Chordata</taxon>
        <taxon>Craniata</taxon>
        <taxon>Vertebrata</taxon>
        <taxon>Euteleostomi</taxon>
        <taxon>Mammalia</taxon>
        <taxon>Eutheria</taxon>
        <taxon>Euarchontoglires</taxon>
        <taxon>Primates</taxon>
        <taxon>Haplorrhini</taxon>
        <taxon>Catarrhini</taxon>
        <taxon>Cercopithecidae</taxon>
        <taxon>Cercopithecinae</taxon>
        <taxon>Macaca</taxon>
    </lineage>
</organism>
<evidence type="ECO:0000256" key="2">
    <source>
        <dbReference type="SAM" id="SignalP"/>
    </source>
</evidence>
<dbReference type="Bgee" id="ENSMNEG00000036031">
    <property type="expression patterns" value="Expressed in heart and 1 other cell type or tissue"/>
</dbReference>
<keyword evidence="1" id="KW-0812">Transmembrane</keyword>
<reference evidence="3" key="2">
    <citation type="submission" date="2025-09" db="UniProtKB">
        <authorList>
            <consortium name="Ensembl"/>
        </authorList>
    </citation>
    <scope>IDENTIFICATION</scope>
</reference>
<keyword evidence="4" id="KW-1185">Reference proteome</keyword>
<evidence type="ECO:0000313" key="3">
    <source>
        <dbReference type="Ensembl" id="ENSMNEP00000025039.1"/>
    </source>
</evidence>
<feature type="transmembrane region" description="Helical" evidence="1">
    <location>
        <begin position="16"/>
        <end position="38"/>
    </location>
</feature>
<dbReference type="AlphaFoldDB" id="A0A2K6CN15"/>
<evidence type="ECO:0000256" key="1">
    <source>
        <dbReference type="SAM" id="Phobius"/>
    </source>
</evidence>
<proteinExistence type="predicted"/>
<dbReference type="Proteomes" id="UP000233120">
    <property type="component" value="Unassembled WGS sequence"/>
</dbReference>
<reference evidence="3" key="1">
    <citation type="submission" date="2025-08" db="UniProtKB">
        <authorList>
            <consortium name="Ensembl"/>
        </authorList>
    </citation>
    <scope>IDENTIFICATION</scope>
</reference>
<protein>
    <recommendedName>
        <fullName evidence="5">Secreted protein</fullName>
    </recommendedName>
</protein>
<feature type="signal peptide" evidence="2">
    <location>
        <begin position="1"/>
        <end position="18"/>
    </location>
</feature>
<accession>A0A2K6CN15</accession>
<dbReference type="OMA" id="TCGNGEF"/>